<dbReference type="EMBL" id="JAPNKA010000001">
    <property type="protein sequence ID" value="MCY1083508.1"/>
    <property type="molecule type" value="Genomic_DNA"/>
</dbReference>
<dbReference type="RefSeq" id="WP_267542035.1">
    <property type="nucleotide sequence ID" value="NZ_JAPNKA010000001.1"/>
</dbReference>
<proteinExistence type="predicted"/>
<keyword evidence="2" id="KW-1185">Reference proteome</keyword>
<evidence type="ECO:0000313" key="2">
    <source>
        <dbReference type="Proteomes" id="UP001207654"/>
    </source>
</evidence>
<reference evidence="1 2" key="1">
    <citation type="submission" date="2022-11" db="EMBL/GenBank/DDBJ databases">
        <title>Minimal conservation of predation-associated metabolite biosynthetic gene clusters underscores biosynthetic potential of Myxococcota including descriptions for ten novel species: Archangium lansinium sp. nov., Myxococcus landrumus sp. nov., Nannocystis bai.</title>
        <authorList>
            <person name="Ahearne A."/>
            <person name="Stevens C."/>
            <person name="Phillips K."/>
        </authorList>
    </citation>
    <scope>NUCLEOTIDE SEQUENCE [LARGE SCALE GENOMIC DNA]</scope>
    <source>
        <strain evidence="1 2">MIWBW</strain>
    </source>
</reference>
<accession>A0ABT4AP71</accession>
<comment type="caution">
    <text evidence="1">The sequence shown here is derived from an EMBL/GenBank/DDBJ whole genome shotgun (WGS) entry which is preliminary data.</text>
</comment>
<protein>
    <recommendedName>
        <fullName evidence="3">Lipoprotein</fullName>
    </recommendedName>
</protein>
<name>A0ABT4AP71_9BACT</name>
<organism evidence="1 2">
    <name type="scientific">Archangium lansingense</name>
    <dbReference type="NCBI Taxonomy" id="2995310"/>
    <lineage>
        <taxon>Bacteria</taxon>
        <taxon>Pseudomonadati</taxon>
        <taxon>Myxococcota</taxon>
        <taxon>Myxococcia</taxon>
        <taxon>Myxococcales</taxon>
        <taxon>Cystobacterineae</taxon>
        <taxon>Archangiaceae</taxon>
        <taxon>Archangium</taxon>
    </lineage>
</organism>
<evidence type="ECO:0008006" key="3">
    <source>
        <dbReference type="Google" id="ProtNLM"/>
    </source>
</evidence>
<gene>
    <name evidence="1" type="ORF">OV287_54630</name>
</gene>
<evidence type="ECO:0000313" key="1">
    <source>
        <dbReference type="EMBL" id="MCY1083508.1"/>
    </source>
</evidence>
<sequence length="282" mass="30783">MSPRLSGPYSTGTRHRSWSLLLIPAVLLLQFACATDSAWVAFPAGMGPRPGGVGRPQGVPSRYEQSCALSPACAAPTASGELVVPTVHKLVEVTQVVRGLITLKDFLDEADVARVEQILVDCVKTADFQGNEREYGRGKSPSDAECDRVVDHDKNGEEVTRAMQLGTMKHAVAFACVEQALGPEFSGHVTREPRYGKNPSTGEYALTDKLKSSLVPDVVLHFIRDANRIQLLYDFYFPCTSNKKSNPLGTAGRTLREKLDKYESLRGQKRPALVTPQLGVSR</sequence>
<dbReference type="Proteomes" id="UP001207654">
    <property type="component" value="Unassembled WGS sequence"/>
</dbReference>